<protein>
    <submittedName>
        <fullName evidence="2">Uncharacterized protein</fullName>
    </submittedName>
</protein>
<feature type="region of interest" description="Disordered" evidence="1">
    <location>
        <begin position="1"/>
        <end position="22"/>
    </location>
</feature>
<sequence>MLRKATFFSMEKRKSRARKRHC</sequence>
<evidence type="ECO:0000313" key="2">
    <source>
        <dbReference type="EMBL" id="MBX64736.1"/>
    </source>
</evidence>
<reference evidence="2" key="1">
    <citation type="submission" date="2018-02" db="EMBL/GenBank/DDBJ databases">
        <title>Rhizophora mucronata_Transcriptome.</title>
        <authorList>
            <person name="Meera S.P."/>
            <person name="Sreeshan A."/>
            <person name="Augustine A."/>
        </authorList>
    </citation>
    <scope>NUCLEOTIDE SEQUENCE</scope>
    <source>
        <tissue evidence="2">Leaf</tissue>
    </source>
</reference>
<dbReference type="EMBL" id="GGEC01084252">
    <property type="protein sequence ID" value="MBX64736.1"/>
    <property type="molecule type" value="Transcribed_RNA"/>
</dbReference>
<evidence type="ECO:0000256" key="1">
    <source>
        <dbReference type="SAM" id="MobiDB-lite"/>
    </source>
</evidence>
<dbReference type="AlphaFoldDB" id="A0A2P2QCK9"/>
<accession>A0A2P2QCK9</accession>
<organism evidence="2">
    <name type="scientific">Rhizophora mucronata</name>
    <name type="common">Asiatic mangrove</name>
    <dbReference type="NCBI Taxonomy" id="61149"/>
    <lineage>
        <taxon>Eukaryota</taxon>
        <taxon>Viridiplantae</taxon>
        <taxon>Streptophyta</taxon>
        <taxon>Embryophyta</taxon>
        <taxon>Tracheophyta</taxon>
        <taxon>Spermatophyta</taxon>
        <taxon>Magnoliopsida</taxon>
        <taxon>eudicotyledons</taxon>
        <taxon>Gunneridae</taxon>
        <taxon>Pentapetalae</taxon>
        <taxon>rosids</taxon>
        <taxon>fabids</taxon>
        <taxon>Malpighiales</taxon>
        <taxon>Rhizophoraceae</taxon>
        <taxon>Rhizophora</taxon>
    </lineage>
</organism>
<name>A0A2P2QCK9_RHIMU</name>
<proteinExistence type="predicted"/>
<feature type="compositionally biased region" description="Basic residues" evidence="1">
    <location>
        <begin position="13"/>
        <end position="22"/>
    </location>
</feature>